<comment type="similarity">
    <text evidence="1">Belongs to the isochorismatase family.</text>
</comment>
<dbReference type="Gene3D" id="3.40.50.850">
    <property type="entry name" value="Isochorismatase-like"/>
    <property type="match status" value="1"/>
</dbReference>
<dbReference type="Pfam" id="PF00857">
    <property type="entry name" value="Isochorismatase"/>
    <property type="match status" value="1"/>
</dbReference>
<dbReference type="Proteomes" id="UP000198948">
    <property type="component" value="Unassembled WGS sequence"/>
</dbReference>
<dbReference type="STRING" id="142588.SAMN04488559_11743"/>
<dbReference type="CDD" id="cd01014">
    <property type="entry name" value="nicotinamidase_related"/>
    <property type="match status" value="1"/>
</dbReference>
<dbReference type="OrthoDB" id="9796485at2"/>
<dbReference type="SUPFAM" id="SSF52499">
    <property type="entry name" value="Isochorismatase-like hydrolases"/>
    <property type="match status" value="1"/>
</dbReference>
<proteinExistence type="inferred from homology"/>
<dbReference type="GO" id="GO:0016787">
    <property type="term" value="F:hydrolase activity"/>
    <property type="evidence" value="ECO:0007669"/>
    <property type="project" value="UniProtKB-KW"/>
</dbReference>
<dbReference type="PANTHER" id="PTHR43540">
    <property type="entry name" value="PEROXYUREIDOACRYLATE/UREIDOACRYLATE AMIDOHYDROLASE-RELATED"/>
    <property type="match status" value="1"/>
</dbReference>
<dbReference type="InterPro" id="IPR000868">
    <property type="entry name" value="Isochorismatase-like_dom"/>
</dbReference>
<dbReference type="PANTHER" id="PTHR43540:SF1">
    <property type="entry name" value="ISOCHORISMATASE HYDROLASE"/>
    <property type="match status" value="1"/>
</dbReference>
<evidence type="ECO:0000256" key="2">
    <source>
        <dbReference type="ARBA" id="ARBA00022801"/>
    </source>
</evidence>
<dbReference type="RefSeq" id="WP_092653462.1">
    <property type="nucleotide sequence ID" value="NZ_FOHA01000017.1"/>
</dbReference>
<dbReference type="InterPro" id="IPR050272">
    <property type="entry name" value="Isochorismatase-like_hydrls"/>
</dbReference>
<protein>
    <submittedName>
        <fullName evidence="4">Nicotinamidase-related amidase</fullName>
    </submittedName>
</protein>
<sequence>MKQALLIIDVQNDYFKGGKMPLMHSDQALQQLLKVKDFFDKQQLPVIYIQHINAKKNADFFEKDTLGVAIHPLLLASNTGHEITIVKAHPNSFFETGLQETLIALQVDQLVITGMMTHMCVDSTTRAAKELGFQPVLIADATATKELAFGEKVVIATDVQTAFLSALQHFSTSILSSKDFLHSTK</sequence>
<feature type="domain" description="Isochorismatase-like" evidence="3">
    <location>
        <begin position="4"/>
        <end position="147"/>
    </location>
</feature>
<dbReference type="InterPro" id="IPR036380">
    <property type="entry name" value="Isochorismatase-like_sf"/>
</dbReference>
<dbReference type="AlphaFoldDB" id="A0A1H9TXF4"/>
<evidence type="ECO:0000256" key="1">
    <source>
        <dbReference type="ARBA" id="ARBA00006336"/>
    </source>
</evidence>
<accession>A0A1H9TXF4</accession>
<reference evidence="4 5" key="1">
    <citation type="submission" date="2016-10" db="EMBL/GenBank/DDBJ databases">
        <authorList>
            <person name="de Groot N.N."/>
        </authorList>
    </citation>
    <scope>NUCLEOTIDE SEQUENCE [LARGE SCALE GENOMIC DNA]</scope>
    <source>
        <strain evidence="4 5">DSM 13760</strain>
    </source>
</reference>
<dbReference type="EMBL" id="FOHA01000017">
    <property type="protein sequence ID" value="SES01654.1"/>
    <property type="molecule type" value="Genomic_DNA"/>
</dbReference>
<organism evidence="4 5">
    <name type="scientific">Isobaculum melis</name>
    <dbReference type="NCBI Taxonomy" id="142588"/>
    <lineage>
        <taxon>Bacteria</taxon>
        <taxon>Bacillati</taxon>
        <taxon>Bacillota</taxon>
        <taxon>Bacilli</taxon>
        <taxon>Lactobacillales</taxon>
        <taxon>Carnobacteriaceae</taxon>
        <taxon>Isobaculum</taxon>
    </lineage>
</organism>
<evidence type="ECO:0000259" key="3">
    <source>
        <dbReference type="Pfam" id="PF00857"/>
    </source>
</evidence>
<evidence type="ECO:0000313" key="4">
    <source>
        <dbReference type="EMBL" id="SES01654.1"/>
    </source>
</evidence>
<keyword evidence="5" id="KW-1185">Reference proteome</keyword>
<gene>
    <name evidence="4" type="ORF">SAMN04488559_11743</name>
</gene>
<keyword evidence="2" id="KW-0378">Hydrolase</keyword>
<name>A0A1H9TXF4_9LACT</name>
<evidence type="ECO:0000313" key="5">
    <source>
        <dbReference type="Proteomes" id="UP000198948"/>
    </source>
</evidence>